<dbReference type="GO" id="GO:0016651">
    <property type="term" value="F:oxidoreductase activity, acting on NAD(P)H"/>
    <property type="evidence" value="ECO:0007669"/>
    <property type="project" value="TreeGrafter"/>
</dbReference>
<evidence type="ECO:0000313" key="5">
    <source>
        <dbReference type="Proteomes" id="UP000397656"/>
    </source>
</evidence>
<dbReference type="Pfam" id="PF00107">
    <property type="entry name" value="ADH_zinc_N"/>
    <property type="match status" value="1"/>
</dbReference>
<dbReference type="GeneID" id="98400740"/>
<dbReference type="RefSeq" id="WP_150987666.1">
    <property type="nucleotide sequence ID" value="NZ_CP062803.1"/>
</dbReference>
<dbReference type="AlphaFoldDB" id="A0A643FUI9"/>
<evidence type="ECO:0000259" key="3">
    <source>
        <dbReference type="SMART" id="SM00829"/>
    </source>
</evidence>
<protein>
    <submittedName>
        <fullName evidence="4">Alcohol dehydrogenase catalytic domain-containing protein</fullName>
    </submittedName>
</protein>
<accession>A0A643FUI9</accession>
<dbReference type="InterPro" id="IPR020843">
    <property type="entry name" value="ER"/>
</dbReference>
<evidence type="ECO:0000256" key="1">
    <source>
        <dbReference type="ARBA" id="ARBA00022857"/>
    </source>
</evidence>
<keyword evidence="1" id="KW-0521">NADP</keyword>
<dbReference type="GO" id="GO:0070402">
    <property type="term" value="F:NADPH binding"/>
    <property type="evidence" value="ECO:0007669"/>
    <property type="project" value="TreeGrafter"/>
</dbReference>
<keyword evidence="2" id="KW-0560">Oxidoreductase</keyword>
<dbReference type="InterPro" id="IPR013149">
    <property type="entry name" value="ADH-like_C"/>
</dbReference>
<proteinExistence type="predicted"/>
<dbReference type="Proteomes" id="UP000397656">
    <property type="component" value="Chromosome 1"/>
</dbReference>
<dbReference type="PANTHER" id="PTHR48106">
    <property type="entry name" value="QUINONE OXIDOREDUCTASE PIG3-RELATED"/>
    <property type="match status" value="1"/>
</dbReference>
<dbReference type="PANTHER" id="PTHR48106:SF18">
    <property type="entry name" value="QUINONE OXIDOREDUCTASE PIG3"/>
    <property type="match status" value="1"/>
</dbReference>
<evidence type="ECO:0000313" key="4">
    <source>
        <dbReference type="EMBL" id="QOT77857.1"/>
    </source>
</evidence>
<name>A0A643FUI9_9BURK</name>
<organism evidence="4 5">
    <name type="scientific">Cupriavidus basilensis</name>
    <dbReference type="NCBI Taxonomy" id="68895"/>
    <lineage>
        <taxon>Bacteria</taxon>
        <taxon>Pseudomonadati</taxon>
        <taxon>Pseudomonadota</taxon>
        <taxon>Betaproteobacteria</taxon>
        <taxon>Burkholderiales</taxon>
        <taxon>Burkholderiaceae</taxon>
        <taxon>Cupriavidus</taxon>
    </lineage>
</organism>
<dbReference type="Gene3D" id="3.90.180.10">
    <property type="entry name" value="Medium-chain alcohol dehydrogenases, catalytic domain"/>
    <property type="match status" value="1"/>
</dbReference>
<dbReference type="SUPFAM" id="SSF51735">
    <property type="entry name" value="NAD(P)-binding Rossmann-fold domains"/>
    <property type="match status" value="1"/>
</dbReference>
<dbReference type="InterPro" id="IPR011032">
    <property type="entry name" value="GroES-like_sf"/>
</dbReference>
<dbReference type="EMBL" id="CP062803">
    <property type="protein sequence ID" value="QOT77857.1"/>
    <property type="molecule type" value="Genomic_DNA"/>
</dbReference>
<evidence type="ECO:0000256" key="2">
    <source>
        <dbReference type="ARBA" id="ARBA00023002"/>
    </source>
</evidence>
<dbReference type="SMART" id="SM00829">
    <property type="entry name" value="PKS_ER"/>
    <property type="match status" value="1"/>
</dbReference>
<dbReference type="InterPro" id="IPR013154">
    <property type="entry name" value="ADH-like_N"/>
</dbReference>
<dbReference type="InterPro" id="IPR036291">
    <property type="entry name" value="NAD(P)-bd_dom_sf"/>
</dbReference>
<feature type="domain" description="Enoyl reductase (ER)" evidence="3">
    <location>
        <begin position="44"/>
        <end position="371"/>
    </location>
</feature>
<gene>
    <name evidence="4" type="ORF">F7R26_007450</name>
</gene>
<reference evidence="4 5" key="1">
    <citation type="submission" date="2020-10" db="EMBL/GenBank/DDBJ databases">
        <title>Complete genome sequence of Cupriavidus basilensis CCUG 49340T.</title>
        <authorList>
            <person name="Salva-Serra F."/>
            <person name="Donoso R.A."/>
            <person name="Cho K.H."/>
            <person name="Yoo J.A."/>
            <person name="Lee K."/>
            <person name="Yoon S.-H."/>
            <person name="Perez-Pantoja D."/>
            <person name="Moore E.R.B."/>
        </authorList>
    </citation>
    <scope>NUCLEOTIDE SEQUENCE [LARGE SCALE GENOMIC DNA]</scope>
    <source>
        <strain evidence="5">CCUG 49340</strain>
    </source>
</reference>
<sequence>MRTIEFSSAADPLFTREGAPYSDSAVSSPQIGVQMKAVQIQKHGPAESLAIVDVDTPAPGPDDLIIRVHAVGVNRLDLLLREGSVFQVPLPRIPGTDFAGDIVDVGVNVDSNRIGERVFAAPILSCGQCEHCLRGEDNLCSKFGTVGSTIDGGYAQFVRVPARNAMALPEQIDYVRGASFALTYATAASMLRRGRLAPGEWVMILGANGGLGYAAVELASAMGARVIAIGRTADTDEALRNAGATAVVLAGPHMAEQVRALTGGRGVDLVFEHVGAVTFAQSVASLAMDGRLVLGGVTTGTEAPMDLKALFTRRLEILGCRGSGRRDLEHVRDLLMRDLVRPQVQQVMRLEQAAQAHRHLESGMSLGKIILTV</sequence>
<dbReference type="Pfam" id="PF08240">
    <property type="entry name" value="ADH_N"/>
    <property type="match status" value="1"/>
</dbReference>
<dbReference type="SUPFAM" id="SSF50129">
    <property type="entry name" value="GroES-like"/>
    <property type="match status" value="1"/>
</dbReference>